<protein>
    <submittedName>
        <fullName evidence="2">Uncharacterized protein</fullName>
    </submittedName>
</protein>
<dbReference type="AlphaFoldDB" id="A0AAV4V785"/>
<proteinExistence type="predicted"/>
<name>A0AAV4V785_CAEEX</name>
<keyword evidence="3" id="KW-1185">Reference proteome</keyword>
<evidence type="ECO:0000313" key="3">
    <source>
        <dbReference type="Proteomes" id="UP001054945"/>
    </source>
</evidence>
<feature type="region of interest" description="Disordered" evidence="1">
    <location>
        <begin position="51"/>
        <end position="73"/>
    </location>
</feature>
<feature type="compositionally biased region" description="Polar residues" evidence="1">
    <location>
        <begin position="59"/>
        <end position="73"/>
    </location>
</feature>
<sequence>MSDDVSRRNASYYSLMPRAGLTNEILKPGTGSPLATLVRCQNVLSSVESPIIPEDSGIMSDSSKGRSSIPDTS</sequence>
<accession>A0AAV4V785</accession>
<organism evidence="2 3">
    <name type="scientific">Caerostris extrusa</name>
    <name type="common">Bark spider</name>
    <name type="synonym">Caerostris bankana</name>
    <dbReference type="NCBI Taxonomy" id="172846"/>
    <lineage>
        <taxon>Eukaryota</taxon>
        <taxon>Metazoa</taxon>
        <taxon>Ecdysozoa</taxon>
        <taxon>Arthropoda</taxon>
        <taxon>Chelicerata</taxon>
        <taxon>Arachnida</taxon>
        <taxon>Araneae</taxon>
        <taxon>Araneomorphae</taxon>
        <taxon>Entelegynae</taxon>
        <taxon>Araneoidea</taxon>
        <taxon>Araneidae</taxon>
        <taxon>Caerostris</taxon>
    </lineage>
</organism>
<comment type="caution">
    <text evidence="2">The sequence shown here is derived from an EMBL/GenBank/DDBJ whole genome shotgun (WGS) entry which is preliminary data.</text>
</comment>
<dbReference type="EMBL" id="BPLR01014031">
    <property type="protein sequence ID" value="GIY65825.1"/>
    <property type="molecule type" value="Genomic_DNA"/>
</dbReference>
<dbReference type="Proteomes" id="UP001054945">
    <property type="component" value="Unassembled WGS sequence"/>
</dbReference>
<reference evidence="2 3" key="1">
    <citation type="submission" date="2021-06" db="EMBL/GenBank/DDBJ databases">
        <title>Caerostris extrusa draft genome.</title>
        <authorList>
            <person name="Kono N."/>
            <person name="Arakawa K."/>
        </authorList>
    </citation>
    <scope>NUCLEOTIDE SEQUENCE [LARGE SCALE GENOMIC DNA]</scope>
</reference>
<evidence type="ECO:0000256" key="1">
    <source>
        <dbReference type="SAM" id="MobiDB-lite"/>
    </source>
</evidence>
<evidence type="ECO:0000313" key="2">
    <source>
        <dbReference type="EMBL" id="GIY65825.1"/>
    </source>
</evidence>
<gene>
    <name evidence="2" type="ORF">CEXT_797971</name>
</gene>